<proteinExistence type="predicted"/>
<name>A0A977PXV0_9CYAN</name>
<protein>
    <submittedName>
        <fullName evidence="3">OB-fold nucleic acid binding domain-containing protein</fullName>
    </submittedName>
</protein>
<gene>
    <name evidence="3" type="ORF">KA717_13215</name>
</gene>
<dbReference type="NCBIfam" id="TIGR01443">
    <property type="entry name" value="intein_Cterm"/>
    <property type="match status" value="1"/>
</dbReference>
<evidence type="ECO:0000259" key="2">
    <source>
        <dbReference type="Pfam" id="PF14579"/>
    </source>
</evidence>
<dbReference type="InterPro" id="IPR029460">
    <property type="entry name" value="DNAPol_HHH"/>
</dbReference>
<dbReference type="CDD" id="cd04485">
    <property type="entry name" value="DnaE_OBF"/>
    <property type="match status" value="1"/>
</dbReference>
<feature type="domain" description="DNA polymerase helix-hairpin-helix motif" evidence="2">
    <location>
        <begin position="90"/>
        <end position="180"/>
    </location>
</feature>
<dbReference type="NCBIfam" id="NF005616">
    <property type="entry name" value="PRK07373.1"/>
    <property type="match status" value="1"/>
</dbReference>
<accession>A0A977PXV0</accession>
<evidence type="ECO:0000259" key="1">
    <source>
        <dbReference type="Pfam" id="PF01336"/>
    </source>
</evidence>
<dbReference type="GO" id="GO:0003676">
    <property type="term" value="F:nucleic acid binding"/>
    <property type="evidence" value="ECO:0007669"/>
    <property type="project" value="InterPro"/>
</dbReference>
<dbReference type="EMBL" id="CP073041">
    <property type="protein sequence ID" value="UXE63491.1"/>
    <property type="molecule type" value="Genomic_DNA"/>
</dbReference>
<sequence>MVKIISRKSLGIQPVYDIGVVQDHNFLLDNGLVAANCFNKSHSTAYAYITYQTAYLKANYPVEYMTALLTASSDSQEKIEKYRENCQKLGITVEPPDINRSQKHFTPHGQSILFGFSAVRNLGEGAIDNILRAREVTGGKFTSLADFCSQVDLRVVNRRALETLILCGAFDGIQSNRNQLLQDVDLVIAWSQKRAKEKESGQTNLFDLVGSALAETSKQKTFAQIPSAPPVADFSLQEKLRLEKEHLGFYVSEHPLKSVQQAAKFLSPINLSDLDAYKIRQKVSAVTILIAVKKIVTKTGKPMAFLTLEDVSGQAEAVVFADEYERLQEILLEQSQVMLWGKIDKRDDRVQLIVEDLELIEKVQMVMVNLSPQQALNPATQVQLKGILQEQSGDRSKAKVPVVAIVGQGNKRQFVRLGNDYWVQNGEHTVSYLDGAGFNAYIQGLVSQS</sequence>
<dbReference type="AlphaFoldDB" id="A0A977PXV0"/>
<dbReference type="PANTHER" id="PTHR32294:SF0">
    <property type="entry name" value="DNA POLYMERASE III SUBUNIT ALPHA"/>
    <property type="match status" value="1"/>
</dbReference>
<organism evidence="3">
    <name type="scientific">Woronichinia naegeliana WA131</name>
    <dbReference type="NCBI Taxonomy" id="2824559"/>
    <lineage>
        <taxon>Bacteria</taxon>
        <taxon>Bacillati</taxon>
        <taxon>Cyanobacteriota</taxon>
        <taxon>Cyanophyceae</taxon>
        <taxon>Synechococcales</taxon>
        <taxon>Coelosphaeriaceae</taxon>
        <taxon>Woronichinia</taxon>
    </lineage>
</organism>
<dbReference type="Gene3D" id="1.10.150.870">
    <property type="match status" value="1"/>
</dbReference>
<dbReference type="GO" id="GO:0006260">
    <property type="term" value="P:DNA replication"/>
    <property type="evidence" value="ECO:0007669"/>
    <property type="project" value="InterPro"/>
</dbReference>
<dbReference type="Proteomes" id="UP001065613">
    <property type="component" value="Chromosome"/>
</dbReference>
<evidence type="ECO:0000313" key="3">
    <source>
        <dbReference type="EMBL" id="UXE63491.1"/>
    </source>
</evidence>
<feature type="domain" description="OB" evidence="1">
    <location>
        <begin position="296"/>
        <end position="360"/>
    </location>
</feature>
<dbReference type="Gene3D" id="2.170.16.10">
    <property type="entry name" value="Hedgehog/Intein (Hint) domain"/>
    <property type="match status" value="1"/>
</dbReference>
<dbReference type="PANTHER" id="PTHR32294">
    <property type="entry name" value="DNA POLYMERASE III SUBUNIT ALPHA"/>
    <property type="match status" value="1"/>
</dbReference>
<dbReference type="InterPro" id="IPR030934">
    <property type="entry name" value="Intein_C"/>
</dbReference>
<dbReference type="PROSITE" id="PS50818">
    <property type="entry name" value="INTEIN_C_TER"/>
    <property type="match status" value="1"/>
</dbReference>
<dbReference type="Pfam" id="PF01336">
    <property type="entry name" value="tRNA_anti-codon"/>
    <property type="match status" value="1"/>
</dbReference>
<dbReference type="InterPro" id="IPR004805">
    <property type="entry name" value="DnaE2/DnaE/PolC"/>
</dbReference>
<reference evidence="3" key="1">
    <citation type="submission" date="2021-04" db="EMBL/GenBank/DDBJ databases">
        <title>Genome sequence of Woronichinia naegeliana from Washington state freshwater lake bloom.</title>
        <authorList>
            <person name="Dreher T.W."/>
        </authorList>
    </citation>
    <scope>NUCLEOTIDE SEQUENCE</scope>
    <source>
        <strain evidence="3">WA131</strain>
    </source>
</reference>
<dbReference type="KEGG" id="wna:KA717_13215"/>
<dbReference type="InterPro" id="IPR004365">
    <property type="entry name" value="NA-bd_OB_tRNA"/>
</dbReference>
<dbReference type="Pfam" id="PF14579">
    <property type="entry name" value="HHH_6"/>
    <property type="match status" value="1"/>
</dbReference>
<dbReference type="GO" id="GO:0008408">
    <property type="term" value="F:3'-5' exonuclease activity"/>
    <property type="evidence" value="ECO:0007669"/>
    <property type="project" value="InterPro"/>
</dbReference>